<evidence type="ECO:0000313" key="3">
    <source>
        <dbReference type="Proteomes" id="UP000534294"/>
    </source>
</evidence>
<name>A0A7W7YMT7_9BACT</name>
<dbReference type="InterPro" id="IPR041261">
    <property type="entry name" value="R2K_2"/>
</dbReference>
<organism evidence="2 3">
    <name type="scientific">Prosthecobacter dejongeii</name>
    <dbReference type="NCBI Taxonomy" id="48465"/>
    <lineage>
        <taxon>Bacteria</taxon>
        <taxon>Pseudomonadati</taxon>
        <taxon>Verrucomicrobiota</taxon>
        <taxon>Verrucomicrobiia</taxon>
        <taxon>Verrucomicrobiales</taxon>
        <taxon>Verrucomicrobiaceae</taxon>
        <taxon>Prosthecobacter</taxon>
    </lineage>
</organism>
<comment type="caution">
    <text evidence="2">The sequence shown here is derived from an EMBL/GenBank/DDBJ whole genome shotgun (WGS) entry which is preliminary data.</text>
</comment>
<protein>
    <recommendedName>
        <fullName evidence="1">ATP-grasp domain-containing protein</fullName>
    </recommendedName>
</protein>
<keyword evidence="3" id="KW-1185">Reference proteome</keyword>
<feature type="domain" description="ATP-grasp" evidence="1">
    <location>
        <begin position="86"/>
        <end position="244"/>
    </location>
</feature>
<dbReference type="Proteomes" id="UP000534294">
    <property type="component" value="Unassembled WGS sequence"/>
</dbReference>
<dbReference type="EMBL" id="JACHIF010000006">
    <property type="protein sequence ID" value="MBB5038969.1"/>
    <property type="molecule type" value="Genomic_DNA"/>
</dbReference>
<accession>A0A7W7YMT7</accession>
<sequence>MNSSAPLLLLAPRITEDSISMWKAALALGWSAQRIQGWRVPEELVGTDRPIVIYGEPLFAEAVADQLGLVILEPAIDWLTSVPREYLQRDIEIMPLARARAFATKAFVKPADGKIFDPKVYESGNALPGDDQVDADIPVLRSGVVDFRLEVRCFIRAREIVTLSPYWREDALAHDEQGEWLFLPDEEAEARDFAGQVLGDDRIKLPPACTLDVGRLDTGTWAIIEANPCWGAGLYGCDPQTVLETLRAAILPRRDITAEHRPWISARRQMP</sequence>
<evidence type="ECO:0000259" key="1">
    <source>
        <dbReference type="Pfam" id="PF18299"/>
    </source>
</evidence>
<gene>
    <name evidence="2" type="ORF">HNQ64_003234</name>
</gene>
<dbReference type="Pfam" id="PF18299">
    <property type="entry name" value="R2K_2"/>
    <property type="match status" value="1"/>
</dbReference>
<dbReference type="AlphaFoldDB" id="A0A7W7YMT7"/>
<dbReference type="RefSeq" id="WP_184210253.1">
    <property type="nucleotide sequence ID" value="NZ_JACHIF010000006.1"/>
</dbReference>
<evidence type="ECO:0000313" key="2">
    <source>
        <dbReference type="EMBL" id="MBB5038969.1"/>
    </source>
</evidence>
<proteinExistence type="predicted"/>
<reference evidence="2 3" key="1">
    <citation type="submission" date="2020-08" db="EMBL/GenBank/DDBJ databases">
        <title>Genomic Encyclopedia of Type Strains, Phase IV (KMG-IV): sequencing the most valuable type-strain genomes for metagenomic binning, comparative biology and taxonomic classification.</title>
        <authorList>
            <person name="Goeker M."/>
        </authorList>
    </citation>
    <scope>NUCLEOTIDE SEQUENCE [LARGE SCALE GENOMIC DNA]</scope>
    <source>
        <strain evidence="2 3">DSM 12251</strain>
    </source>
</reference>